<dbReference type="Proteomes" id="UP000476030">
    <property type="component" value="Unassembled WGS sequence"/>
</dbReference>
<name>A0A6L8W6N2_9PROT</name>
<accession>A0A6L8W6N2</accession>
<keyword evidence="1" id="KW-0802">TPR repeat</keyword>
<evidence type="ECO:0008006" key="5">
    <source>
        <dbReference type="Google" id="ProtNLM"/>
    </source>
</evidence>
<dbReference type="AlphaFoldDB" id="A0A6L8W6N2"/>
<dbReference type="InterPro" id="IPR011990">
    <property type="entry name" value="TPR-like_helical_dom_sf"/>
</dbReference>
<evidence type="ECO:0000313" key="4">
    <source>
        <dbReference type="Proteomes" id="UP000476030"/>
    </source>
</evidence>
<evidence type="ECO:0000313" key="3">
    <source>
        <dbReference type="EMBL" id="MZR30796.1"/>
    </source>
</evidence>
<evidence type="ECO:0000256" key="1">
    <source>
        <dbReference type="PROSITE-ProRule" id="PRU00339"/>
    </source>
</evidence>
<feature type="region of interest" description="Disordered" evidence="2">
    <location>
        <begin position="246"/>
        <end position="318"/>
    </location>
</feature>
<sequence>MNRIINHGVRLRVGQLVFISMLVVALLLSEAMAAAPVTVTAADRDNVGRIVFNWEEPAEFTTELEEGYLYIRFTKPFDTDLAAASSALEKYVGKGELLEGRQSVRFLLKSDVRIASRKDGNAVIVELEKVSDVKTKQPGDNKVPVKLRSGDHAGFSRLVFDWPTATTTYSSRTTEDKLIITFDALAKMEVSAFNRDPLDLAKSVAVSEVDGKTQVTVQLLPNSTSRGFRVKKSIVFDIRKADKKIETEKEKAADDAVAEPTPVAETAPEPAKIAEVQQATAQVQDEPEKTEPTAIDETSQQESEVRAEPLARTPQKGPVIELPIVKLEPRKSRAKPEPLEKSVEQAVARNDTARELPAPKPVAGSEVVKVSAPDSDEGLNFISPASGSAIVAISPTIMLDPPVADKEVAEIERTKEEPLVIKDAGEEAVAKVEPKVVVSSRLEAPKGSRLNVKIANLKDGFRLIFPWDEPAAMAMFESGGAHWIVFDRVSTVDFKNLSGPYKFLVSNARQLDHTTATLLRFNVREGYAPKVNKVNDEWYVDFQLDAEPSITHPLGVQTQGISASEFRAFIPAVNNGKEIRFMDPAGSEELVAMPLNGSGWGIEKERVFNSITVLSTVQGIALKSTAASIRVGYEQNGLAVTAISNEFAAPMEPKEIPKKPGEEIYPTPEIEKAQFVRLAEWRQVNPLLYTIRKQELQNAVATAAKKEKRQAKITLAKFYVGQKHNAEALGALNDLIRTYPKIEKDREYRLLKGLAQLGMHRYEAAANTLYHRDFEGDVEVAPWRGVVSAALGDWERAAQELNFSAPAFNVYEKEWRDHFRLLQARAALENIDVNLAKQALEHVKTPETKEQKAEKAYLEGVLALQLSDFPTASAKFSEVVKIGYRPATEKARFNKINVDLVAKLITPEQAIAEIEKLDFAWRGDELEVEMQKRLGDLYVATGEIGNGLETYKRIVRHFPRSPYSRDLGRKMNNLFAELFLDGAADELPPVKALAIYYQYRELTPVGDRGDKMIQMLADRLTRVDLLEQAAQLLEHQVNFRLKGLEKAKAGTKLAVVHLWNGKPEEALRVLYDTRWRQLSPEERKERIYIEARAQAGLQHYREALNLIERDNSLEADELRAEIHWKSRNWARAIPAIEKLIGNGSSSSDEDFARLDRQRIMQIAVAHNLSNDKAGIRNLRQKYIDQMEGTADQAAFDLITKQNDPSETDFRERATVIAEVGKLESFMAGYREKLENGDFWATY</sequence>
<evidence type="ECO:0000256" key="2">
    <source>
        <dbReference type="SAM" id="MobiDB-lite"/>
    </source>
</evidence>
<dbReference type="SUPFAM" id="SSF48452">
    <property type="entry name" value="TPR-like"/>
    <property type="match status" value="1"/>
</dbReference>
<feature type="repeat" description="TPR" evidence="1">
    <location>
        <begin position="928"/>
        <end position="961"/>
    </location>
</feature>
<protein>
    <recommendedName>
        <fullName evidence="5">Tetratricopeptide repeat protein</fullName>
    </recommendedName>
</protein>
<dbReference type="RefSeq" id="WP_161315346.1">
    <property type="nucleotide sequence ID" value="NZ_WTUW01000002.1"/>
</dbReference>
<dbReference type="InterPro" id="IPR019734">
    <property type="entry name" value="TPR_rpt"/>
</dbReference>
<proteinExistence type="predicted"/>
<keyword evidence="4" id="KW-1185">Reference proteome</keyword>
<comment type="caution">
    <text evidence="3">The sequence shown here is derived from an EMBL/GenBank/DDBJ whole genome shotgun (WGS) entry which is preliminary data.</text>
</comment>
<dbReference type="Gene3D" id="1.25.40.10">
    <property type="entry name" value="Tetratricopeptide repeat domain"/>
    <property type="match status" value="1"/>
</dbReference>
<feature type="compositionally biased region" description="Low complexity" evidence="2">
    <location>
        <begin position="258"/>
        <end position="271"/>
    </location>
</feature>
<organism evidence="3 4">
    <name type="scientific">Sneathiella litorea</name>
    <dbReference type="NCBI Taxonomy" id="2606216"/>
    <lineage>
        <taxon>Bacteria</taxon>
        <taxon>Pseudomonadati</taxon>
        <taxon>Pseudomonadota</taxon>
        <taxon>Alphaproteobacteria</taxon>
        <taxon>Sneathiellales</taxon>
        <taxon>Sneathiellaceae</taxon>
        <taxon>Sneathiella</taxon>
    </lineage>
</organism>
<reference evidence="3 4" key="1">
    <citation type="submission" date="2019-12" db="EMBL/GenBank/DDBJ databases">
        <title>Snethiella sp. nov. sp. isolated from sea sand.</title>
        <authorList>
            <person name="Kim J."/>
            <person name="Jeong S.E."/>
            <person name="Jung H.S."/>
            <person name="Jeon C.O."/>
        </authorList>
    </citation>
    <scope>NUCLEOTIDE SEQUENCE [LARGE SCALE GENOMIC DNA]</scope>
    <source>
        <strain evidence="3 4">DP05</strain>
    </source>
</reference>
<dbReference type="PROSITE" id="PS50005">
    <property type="entry name" value="TPR"/>
    <property type="match status" value="1"/>
</dbReference>
<gene>
    <name evidence="3" type="ORF">GQE98_09140</name>
</gene>
<dbReference type="EMBL" id="WTUW01000002">
    <property type="protein sequence ID" value="MZR30796.1"/>
    <property type="molecule type" value="Genomic_DNA"/>
</dbReference>